<dbReference type="InterPro" id="IPR025836">
    <property type="entry name" value="Zn_knuckle_CX2CX4HX4C"/>
</dbReference>
<sequence>MVKGEISLLEEEPVQFSVKNLVVRLGASPFWLKIGHCLPKCDIKDLMHAIGLTFRGVIRLEIKGEFCRLKTQIEAKKPLWRGIFISTEAKEKVWVAFKYENLPTFYFDCGKMGHGVKGCEEILEKDREKGIDEFPHSTALRAESSLVGKECLQFGSFLNRFQKQYNYTRKRTEVLKEMRWTADVEFPYHWEVEALPVAEGMEIGENSPILEIVVYHKKFKGFDYSFNSWNCGGYGKWGAIKGETETDIQGEGNKMKSQIGPSNPAVDTYPKKKASWKCVSRIKKGQSQEGTNGTRK</sequence>
<evidence type="ECO:0000313" key="4">
    <source>
        <dbReference type="Proteomes" id="UP000593577"/>
    </source>
</evidence>
<proteinExistence type="predicted"/>
<evidence type="ECO:0000313" key="3">
    <source>
        <dbReference type="EMBL" id="MBA0679876.1"/>
    </source>
</evidence>
<comment type="caution">
    <text evidence="3">The sequence shown here is derived from an EMBL/GenBank/DDBJ whole genome shotgun (WGS) entry which is preliminary data.</text>
</comment>
<feature type="domain" description="Zinc knuckle CX2CX4HX4C" evidence="2">
    <location>
        <begin position="76"/>
        <end position="120"/>
    </location>
</feature>
<dbReference type="Pfam" id="PF14392">
    <property type="entry name" value="zf-CCHC_4"/>
    <property type="match status" value="1"/>
</dbReference>
<protein>
    <recommendedName>
        <fullName evidence="2">Zinc knuckle CX2CX4HX4C domain-containing protein</fullName>
    </recommendedName>
</protein>
<feature type="region of interest" description="Disordered" evidence="1">
    <location>
        <begin position="251"/>
        <end position="272"/>
    </location>
</feature>
<accession>A0A7J8WXX3</accession>
<evidence type="ECO:0000259" key="2">
    <source>
        <dbReference type="Pfam" id="PF14392"/>
    </source>
</evidence>
<name>A0A7J8WXX3_GOSAI</name>
<keyword evidence="4" id="KW-1185">Reference proteome</keyword>
<dbReference type="Proteomes" id="UP000593577">
    <property type="component" value="Unassembled WGS sequence"/>
</dbReference>
<evidence type="ECO:0000256" key="1">
    <source>
        <dbReference type="SAM" id="MobiDB-lite"/>
    </source>
</evidence>
<dbReference type="AlphaFoldDB" id="A0A7J8WXX3"/>
<reference evidence="3 4" key="1">
    <citation type="journal article" date="2019" name="Genome Biol. Evol.">
        <title>Insights into the evolution of the New World diploid cottons (Gossypium, subgenus Houzingenia) based on genome sequencing.</title>
        <authorList>
            <person name="Grover C.E."/>
            <person name="Arick M.A. 2nd"/>
            <person name="Thrash A."/>
            <person name="Conover J.L."/>
            <person name="Sanders W.S."/>
            <person name="Peterson D.G."/>
            <person name="Frelichowski J.E."/>
            <person name="Scheffler J.A."/>
            <person name="Scheffler B.E."/>
            <person name="Wendel J.F."/>
        </authorList>
    </citation>
    <scope>NUCLEOTIDE SEQUENCE [LARGE SCALE GENOMIC DNA]</scope>
    <source>
        <strain evidence="3">185</strain>
        <tissue evidence="3">Leaf</tissue>
    </source>
</reference>
<gene>
    <name evidence="3" type="ORF">Goari_011622</name>
</gene>
<organism evidence="3 4">
    <name type="scientific">Gossypium aridum</name>
    <name type="common">American cotton</name>
    <name type="synonym">Erioxylum aridum</name>
    <dbReference type="NCBI Taxonomy" id="34290"/>
    <lineage>
        <taxon>Eukaryota</taxon>
        <taxon>Viridiplantae</taxon>
        <taxon>Streptophyta</taxon>
        <taxon>Embryophyta</taxon>
        <taxon>Tracheophyta</taxon>
        <taxon>Spermatophyta</taxon>
        <taxon>Magnoliopsida</taxon>
        <taxon>eudicotyledons</taxon>
        <taxon>Gunneridae</taxon>
        <taxon>Pentapetalae</taxon>
        <taxon>rosids</taxon>
        <taxon>malvids</taxon>
        <taxon>Malvales</taxon>
        <taxon>Malvaceae</taxon>
        <taxon>Malvoideae</taxon>
        <taxon>Gossypium</taxon>
    </lineage>
</organism>
<dbReference type="EMBL" id="JABFAA010000004">
    <property type="protein sequence ID" value="MBA0679876.1"/>
    <property type="molecule type" value="Genomic_DNA"/>
</dbReference>